<dbReference type="EMBL" id="UYSG01003637">
    <property type="protein sequence ID" value="VDL58201.1"/>
    <property type="molecule type" value="Genomic_DNA"/>
</dbReference>
<evidence type="ECO:0000313" key="2">
    <source>
        <dbReference type="Proteomes" id="UP000274504"/>
    </source>
</evidence>
<dbReference type="WBParaSite" id="HDID_0000588501-mRNA-1">
    <property type="protein sequence ID" value="HDID_0000588501-mRNA-1"/>
    <property type="gene ID" value="HDID_0000588501"/>
</dbReference>
<evidence type="ECO:0000313" key="3">
    <source>
        <dbReference type="WBParaSite" id="HDID_0000588501-mRNA-1"/>
    </source>
</evidence>
<organism evidence="3">
    <name type="scientific">Hymenolepis diminuta</name>
    <name type="common">Rat tapeworm</name>
    <dbReference type="NCBI Taxonomy" id="6216"/>
    <lineage>
        <taxon>Eukaryota</taxon>
        <taxon>Metazoa</taxon>
        <taxon>Spiralia</taxon>
        <taxon>Lophotrochozoa</taxon>
        <taxon>Platyhelminthes</taxon>
        <taxon>Cestoda</taxon>
        <taxon>Eucestoda</taxon>
        <taxon>Cyclophyllidea</taxon>
        <taxon>Hymenolepididae</taxon>
        <taxon>Hymenolepis</taxon>
    </lineage>
</organism>
<dbReference type="AlphaFoldDB" id="A0A0R3SLS0"/>
<reference evidence="1 2" key="2">
    <citation type="submission" date="2018-11" db="EMBL/GenBank/DDBJ databases">
        <authorList>
            <consortium name="Pathogen Informatics"/>
        </authorList>
    </citation>
    <scope>NUCLEOTIDE SEQUENCE [LARGE SCALE GENOMIC DNA]</scope>
</reference>
<accession>A0A0R3SLS0</accession>
<evidence type="ECO:0000313" key="1">
    <source>
        <dbReference type="EMBL" id="VDL58201.1"/>
    </source>
</evidence>
<gene>
    <name evidence="1" type="ORF">HDID_LOCUS5883</name>
</gene>
<name>A0A0R3SLS0_HYMDI</name>
<protein>
    <submittedName>
        <fullName evidence="3">Myotubularin phosphatase domain-containing protein</fullName>
    </submittedName>
</protein>
<sequence>MFLLSEFLTLGSASEIQRLAKGSSLYHYDAGRKHNVPDFPSWRHLGSTENYDIVAIPRVETGEEESVVKKGAYLDLPWG</sequence>
<reference evidence="3" key="1">
    <citation type="submission" date="2017-02" db="UniProtKB">
        <authorList>
            <consortium name="WormBaseParasite"/>
        </authorList>
    </citation>
    <scope>IDENTIFICATION</scope>
</reference>
<proteinExistence type="predicted"/>
<dbReference type="Proteomes" id="UP000274504">
    <property type="component" value="Unassembled WGS sequence"/>
</dbReference>
<dbReference type="OrthoDB" id="6254878at2759"/>